<comment type="caution">
    <text evidence="3">The sequence shown here is derived from an EMBL/GenBank/DDBJ whole genome shotgun (WGS) entry which is preliminary data.</text>
</comment>
<dbReference type="EMBL" id="CADEPI010000114">
    <property type="protein sequence ID" value="CAB3375574.1"/>
    <property type="molecule type" value="Genomic_DNA"/>
</dbReference>
<keyword evidence="1" id="KW-0175">Coiled coil</keyword>
<feature type="compositionally biased region" description="Basic residues" evidence="2">
    <location>
        <begin position="162"/>
        <end position="175"/>
    </location>
</feature>
<dbReference type="Pfam" id="PF13300">
    <property type="entry name" value="DUF4078"/>
    <property type="match status" value="1"/>
</dbReference>
<proteinExistence type="predicted"/>
<feature type="compositionally biased region" description="Basic residues" evidence="2">
    <location>
        <begin position="55"/>
        <end position="67"/>
    </location>
</feature>
<sequence>MRQVRNHGVSYYAFSKDEKLRKAQQEQLAKVRAETKKQQKSAEEGRERRAQQLKARLKAAANRKRLRQGLPPLPDTDEETEKNASDEEAEMERLLGKGSEKPPQEPEPLVREVRPPPAVVRPWDKHKETYVMSQEEWNEAKRAERKNEFAPPSSFIRGSGNSRRRSMSRSPRRRMSSSSSSDDEVVGPLPPPSQSPQGSNPEESILAGLSFLRKRVEDSY</sequence>
<gene>
    <name evidence="3" type="ORF">CLODIP_2_CD14972</name>
</gene>
<feature type="compositionally biased region" description="Basic and acidic residues" evidence="2">
    <location>
        <begin position="81"/>
        <end position="114"/>
    </location>
</feature>
<feature type="compositionally biased region" description="Basic and acidic residues" evidence="2">
    <location>
        <begin position="138"/>
        <end position="148"/>
    </location>
</feature>
<evidence type="ECO:0000313" key="4">
    <source>
        <dbReference type="Proteomes" id="UP000494165"/>
    </source>
</evidence>
<evidence type="ECO:0000256" key="2">
    <source>
        <dbReference type="SAM" id="MobiDB-lite"/>
    </source>
</evidence>
<name>A0A8S1D3V1_9INSE</name>
<dbReference type="InterPro" id="IPR025066">
    <property type="entry name" value="CCDC174-like"/>
</dbReference>
<feature type="compositionally biased region" description="Basic and acidic residues" evidence="2">
    <location>
        <begin position="25"/>
        <end position="50"/>
    </location>
</feature>
<keyword evidence="4" id="KW-1185">Reference proteome</keyword>
<evidence type="ECO:0000313" key="3">
    <source>
        <dbReference type="EMBL" id="CAB3375574.1"/>
    </source>
</evidence>
<dbReference type="OrthoDB" id="333551at2759"/>
<evidence type="ECO:0000256" key="1">
    <source>
        <dbReference type="ARBA" id="ARBA00023054"/>
    </source>
</evidence>
<dbReference type="PANTHER" id="PTHR15885:SF1">
    <property type="entry name" value="COILED-COIL DOMAIN-CONTAINING PROTEIN 174"/>
    <property type="match status" value="1"/>
</dbReference>
<feature type="region of interest" description="Disordered" evidence="2">
    <location>
        <begin position="25"/>
        <end position="206"/>
    </location>
</feature>
<dbReference type="GO" id="GO:0005634">
    <property type="term" value="C:nucleus"/>
    <property type="evidence" value="ECO:0007669"/>
    <property type="project" value="TreeGrafter"/>
</dbReference>
<dbReference type="PANTHER" id="PTHR15885">
    <property type="entry name" value="COILED-COIL DOMAIN-CONTAINING PROTEIN 174"/>
    <property type="match status" value="1"/>
</dbReference>
<feature type="compositionally biased region" description="Low complexity" evidence="2">
    <location>
        <begin position="195"/>
        <end position="204"/>
    </location>
</feature>
<reference evidence="3 4" key="1">
    <citation type="submission" date="2020-04" db="EMBL/GenBank/DDBJ databases">
        <authorList>
            <person name="Alioto T."/>
            <person name="Alioto T."/>
            <person name="Gomez Garrido J."/>
        </authorList>
    </citation>
    <scope>NUCLEOTIDE SEQUENCE [LARGE SCALE GENOMIC DNA]</scope>
</reference>
<protein>
    <submittedName>
        <fullName evidence="3">Uncharacterized protein</fullName>
    </submittedName>
</protein>
<dbReference type="AlphaFoldDB" id="A0A8S1D3V1"/>
<organism evidence="3 4">
    <name type="scientific">Cloeon dipterum</name>
    <dbReference type="NCBI Taxonomy" id="197152"/>
    <lineage>
        <taxon>Eukaryota</taxon>
        <taxon>Metazoa</taxon>
        <taxon>Ecdysozoa</taxon>
        <taxon>Arthropoda</taxon>
        <taxon>Hexapoda</taxon>
        <taxon>Insecta</taxon>
        <taxon>Pterygota</taxon>
        <taxon>Palaeoptera</taxon>
        <taxon>Ephemeroptera</taxon>
        <taxon>Pisciforma</taxon>
        <taxon>Baetidae</taxon>
        <taxon>Cloeon</taxon>
    </lineage>
</organism>
<accession>A0A8S1D3V1</accession>
<dbReference type="Proteomes" id="UP000494165">
    <property type="component" value="Unassembled WGS sequence"/>
</dbReference>